<proteinExistence type="predicted"/>
<dbReference type="Proteomes" id="UP000035489">
    <property type="component" value="Unassembled WGS sequence"/>
</dbReference>
<protein>
    <submittedName>
        <fullName evidence="2">Uncharacterized protein</fullName>
    </submittedName>
</protein>
<dbReference type="PATRIC" id="fig|1225564.3.peg.1628"/>
<reference evidence="2 3" key="1">
    <citation type="submission" date="2015-05" db="EMBL/GenBank/DDBJ databases">
        <title>Draft genome sequence of Microvirga vignae strain BR3299, a novel nitrogen fixing bacteria isolated from Brazil semi-aired region.</title>
        <authorList>
            <person name="Zilli J.E."/>
            <person name="Passos S.R."/>
            <person name="Leite J."/>
            <person name="Baldani J.I."/>
            <person name="Xavier G.R."/>
            <person name="Rumjaneck N.G."/>
            <person name="Simoes-Araujo J.L."/>
        </authorList>
    </citation>
    <scope>NUCLEOTIDE SEQUENCE [LARGE SCALE GENOMIC DNA]</scope>
    <source>
        <strain evidence="2 3">BR3299</strain>
    </source>
</reference>
<feature type="signal peptide" evidence="1">
    <location>
        <begin position="1"/>
        <end position="19"/>
    </location>
</feature>
<sequence>MKVFLASIMLTGLSTGAMAQSAATTLAMTCQQARQIVASRGAVVLRTGPTTYDRYVRDSSFCERSLTADPAWVRTADTAKCPVGGVCRSIEIDNGR</sequence>
<dbReference type="STRING" id="1225564.AA309_05795"/>
<gene>
    <name evidence="2" type="ORF">AA309_05795</name>
</gene>
<feature type="chain" id="PRO_5002593145" evidence="1">
    <location>
        <begin position="20"/>
        <end position="96"/>
    </location>
</feature>
<comment type="caution">
    <text evidence="2">The sequence shown here is derived from an EMBL/GenBank/DDBJ whole genome shotgun (WGS) entry which is preliminary data.</text>
</comment>
<dbReference type="AlphaFoldDB" id="A0A0H1RMV0"/>
<evidence type="ECO:0000313" key="3">
    <source>
        <dbReference type="Proteomes" id="UP000035489"/>
    </source>
</evidence>
<name>A0A0H1RMV0_9HYPH</name>
<dbReference type="OrthoDB" id="7870801at2"/>
<dbReference type="EMBL" id="LCYG01000016">
    <property type="protein sequence ID" value="KLK93982.1"/>
    <property type="molecule type" value="Genomic_DNA"/>
</dbReference>
<keyword evidence="3" id="KW-1185">Reference proteome</keyword>
<keyword evidence="1" id="KW-0732">Signal</keyword>
<dbReference type="RefSeq" id="WP_047188025.1">
    <property type="nucleotide sequence ID" value="NZ_LCYG01000016.1"/>
</dbReference>
<evidence type="ECO:0000313" key="2">
    <source>
        <dbReference type="EMBL" id="KLK93982.1"/>
    </source>
</evidence>
<organism evidence="2 3">
    <name type="scientific">Microvirga vignae</name>
    <dbReference type="NCBI Taxonomy" id="1225564"/>
    <lineage>
        <taxon>Bacteria</taxon>
        <taxon>Pseudomonadati</taxon>
        <taxon>Pseudomonadota</taxon>
        <taxon>Alphaproteobacteria</taxon>
        <taxon>Hyphomicrobiales</taxon>
        <taxon>Methylobacteriaceae</taxon>
        <taxon>Microvirga</taxon>
    </lineage>
</organism>
<evidence type="ECO:0000256" key="1">
    <source>
        <dbReference type="SAM" id="SignalP"/>
    </source>
</evidence>
<accession>A0A0H1RMV0</accession>